<protein>
    <submittedName>
        <fullName evidence="1">Uncharacterized protein</fullName>
    </submittedName>
</protein>
<organism evidence="1 2">
    <name type="scientific">Trichonephila clavata</name>
    <name type="common">Joro spider</name>
    <name type="synonym">Nephila clavata</name>
    <dbReference type="NCBI Taxonomy" id="2740835"/>
    <lineage>
        <taxon>Eukaryota</taxon>
        <taxon>Metazoa</taxon>
        <taxon>Ecdysozoa</taxon>
        <taxon>Arthropoda</taxon>
        <taxon>Chelicerata</taxon>
        <taxon>Arachnida</taxon>
        <taxon>Araneae</taxon>
        <taxon>Araneomorphae</taxon>
        <taxon>Entelegynae</taxon>
        <taxon>Araneoidea</taxon>
        <taxon>Nephilidae</taxon>
        <taxon>Trichonephila</taxon>
    </lineage>
</organism>
<accession>A0A8X6H156</accession>
<dbReference type="Proteomes" id="UP000887116">
    <property type="component" value="Unassembled WGS sequence"/>
</dbReference>
<reference evidence="1" key="1">
    <citation type="submission" date="2020-07" db="EMBL/GenBank/DDBJ databases">
        <title>Multicomponent nature underlies the extraordinary mechanical properties of spider dragline silk.</title>
        <authorList>
            <person name="Kono N."/>
            <person name="Nakamura H."/>
            <person name="Mori M."/>
            <person name="Yoshida Y."/>
            <person name="Ohtoshi R."/>
            <person name="Malay A.D."/>
            <person name="Moran D.A.P."/>
            <person name="Tomita M."/>
            <person name="Numata K."/>
            <person name="Arakawa K."/>
        </authorList>
    </citation>
    <scope>NUCLEOTIDE SEQUENCE</scope>
</reference>
<dbReference type="EMBL" id="BMAO01036956">
    <property type="protein sequence ID" value="GFR14298.1"/>
    <property type="molecule type" value="Genomic_DNA"/>
</dbReference>
<proteinExistence type="predicted"/>
<evidence type="ECO:0000313" key="2">
    <source>
        <dbReference type="Proteomes" id="UP000887116"/>
    </source>
</evidence>
<comment type="caution">
    <text evidence="1">The sequence shown here is derived from an EMBL/GenBank/DDBJ whole genome shotgun (WGS) entry which is preliminary data.</text>
</comment>
<name>A0A8X6H156_TRICU</name>
<keyword evidence="2" id="KW-1185">Reference proteome</keyword>
<dbReference type="AlphaFoldDB" id="A0A8X6H156"/>
<evidence type="ECO:0000313" key="1">
    <source>
        <dbReference type="EMBL" id="GFR14298.1"/>
    </source>
</evidence>
<sequence>MILNLWKNRAQVRLENTLKKMFIFGWNSFCPASDTTICNHWHRFTRAHSKRNGDTSIKSCKSSKAVKFTTLKSHCTDPTISPSGLGKRISVQA</sequence>
<gene>
    <name evidence="1" type="ORF">TNCT_15711</name>
</gene>